<reference evidence="3" key="2">
    <citation type="submission" date="2020-05" db="UniProtKB">
        <authorList>
            <consortium name="EnsemblMetazoa"/>
        </authorList>
    </citation>
    <scope>IDENTIFICATION</scope>
    <source>
        <strain evidence="3">WRAIR2</strain>
    </source>
</reference>
<keyword evidence="2" id="KW-0732">Signal</keyword>
<evidence type="ECO:0000313" key="4">
    <source>
        <dbReference type="Proteomes" id="UP000075884"/>
    </source>
</evidence>
<proteinExistence type="predicted"/>
<feature type="chain" id="PRO_5008129343" evidence="2">
    <location>
        <begin position="25"/>
        <end position="102"/>
    </location>
</feature>
<feature type="region of interest" description="Disordered" evidence="1">
    <location>
        <begin position="61"/>
        <end position="102"/>
    </location>
</feature>
<evidence type="ECO:0000256" key="1">
    <source>
        <dbReference type="SAM" id="MobiDB-lite"/>
    </source>
</evidence>
<dbReference type="Proteomes" id="UP000075884">
    <property type="component" value="Unassembled WGS sequence"/>
</dbReference>
<organism evidence="3 4">
    <name type="scientific">Anopheles dirus</name>
    <dbReference type="NCBI Taxonomy" id="7168"/>
    <lineage>
        <taxon>Eukaryota</taxon>
        <taxon>Metazoa</taxon>
        <taxon>Ecdysozoa</taxon>
        <taxon>Arthropoda</taxon>
        <taxon>Hexapoda</taxon>
        <taxon>Insecta</taxon>
        <taxon>Pterygota</taxon>
        <taxon>Neoptera</taxon>
        <taxon>Endopterygota</taxon>
        <taxon>Diptera</taxon>
        <taxon>Nematocera</taxon>
        <taxon>Culicoidea</taxon>
        <taxon>Culicidae</taxon>
        <taxon>Anophelinae</taxon>
        <taxon>Anopheles</taxon>
    </lineage>
</organism>
<feature type="signal peptide" evidence="2">
    <location>
        <begin position="1"/>
        <end position="24"/>
    </location>
</feature>
<protein>
    <submittedName>
        <fullName evidence="3">Uncharacterized protein</fullName>
    </submittedName>
</protein>
<dbReference type="EnsemblMetazoa" id="ADIR002640-RA">
    <property type="protein sequence ID" value="ADIR002640-PA"/>
    <property type="gene ID" value="ADIR002640"/>
</dbReference>
<evidence type="ECO:0000256" key="2">
    <source>
        <dbReference type="SAM" id="SignalP"/>
    </source>
</evidence>
<keyword evidence="4" id="KW-1185">Reference proteome</keyword>
<reference evidence="4" key="1">
    <citation type="submission" date="2013-03" db="EMBL/GenBank/DDBJ databases">
        <title>The Genome Sequence of Anopheles dirus WRAIR2.</title>
        <authorList>
            <consortium name="The Broad Institute Genomics Platform"/>
            <person name="Neafsey D.E."/>
            <person name="Walton C."/>
            <person name="Walker B."/>
            <person name="Young S.K."/>
            <person name="Zeng Q."/>
            <person name="Gargeya S."/>
            <person name="Fitzgerald M."/>
            <person name="Haas B."/>
            <person name="Abouelleil A."/>
            <person name="Allen A.W."/>
            <person name="Alvarado L."/>
            <person name="Arachchi H.M."/>
            <person name="Berlin A.M."/>
            <person name="Chapman S.B."/>
            <person name="Gainer-Dewar J."/>
            <person name="Goldberg J."/>
            <person name="Griggs A."/>
            <person name="Gujja S."/>
            <person name="Hansen M."/>
            <person name="Howarth C."/>
            <person name="Imamovic A."/>
            <person name="Ireland A."/>
            <person name="Larimer J."/>
            <person name="McCowan C."/>
            <person name="Murphy C."/>
            <person name="Pearson M."/>
            <person name="Poon T.W."/>
            <person name="Priest M."/>
            <person name="Roberts A."/>
            <person name="Saif S."/>
            <person name="Shea T."/>
            <person name="Sisk P."/>
            <person name="Sykes S."/>
            <person name="Wortman J."/>
            <person name="Nusbaum C."/>
            <person name="Birren B."/>
        </authorList>
    </citation>
    <scope>NUCLEOTIDE SEQUENCE [LARGE SCALE GENOMIC DNA]</scope>
    <source>
        <strain evidence="4">WRAIR2</strain>
    </source>
</reference>
<dbReference type="VEuPathDB" id="VectorBase:ADIR002640"/>
<evidence type="ECO:0000313" key="3">
    <source>
        <dbReference type="EnsemblMetazoa" id="ADIR002640-PA"/>
    </source>
</evidence>
<sequence>MKHLTLALLVVVGATTLLLPGVSTFQPAVPYFDQRLSAGPLSRTEMAYLKRLVEEQDDLQEVTTEADAGDGSDAWDNSCVSEAVNPGGFSNEESSEGAPTAV</sequence>
<accession>A0A182N4S5</accession>
<name>A0A182N4S5_9DIPT</name>
<dbReference type="AlphaFoldDB" id="A0A182N4S5"/>